<dbReference type="GO" id="GO:0016231">
    <property type="term" value="F:beta-N-acetylglucosaminidase activity"/>
    <property type="evidence" value="ECO:0007669"/>
    <property type="project" value="TreeGrafter"/>
</dbReference>
<dbReference type="Proteomes" id="UP000708208">
    <property type="component" value="Unassembled WGS sequence"/>
</dbReference>
<dbReference type="InterPro" id="IPR015883">
    <property type="entry name" value="Glyco_hydro_20_cat"/>
</dbReference>
<dbReference type="OrthoDB" id="428480at2759"/>
<evidence type="ECO:0000313" key="4">
    <source>
        <dbReference type="EMBL" id="CAG7715201.1"/>
    </source>
</evidence>
<dbReference type="Pfam" id="PF00728">
    <property type="entry name" value="Glyco_hydro_20"/>
    <property type="match status" value="1"/>
</dbReference>
<gene>
    <name evidence="4" type="ORF">AFUS01_LOCUS5406</name>
</gene>
<keyword evidence="5" id="KW-1185">Reference proteome</keyword>
<dbReference type="GO" id="GO:0005886">
    <property type="term" value="C:plasma membrane"/>
    <property type="evidence" value="ECO:0007669"/>
    <property type="project" value="TreeGrafter"/>
</dbReference>
<name>A0A8J2JBQ3_9HEXA</name>
<accession>A0A8J2JBQ3</accession>
<evidence type="ECO:0000259" key="3">
    <source>
        <dbReference type="Pfam" id="PF00728"/>
    </source>
</evidence>
<protein>
    <recommendedName>
        <fullName evidence="3">Glycoside hydrolase family 20 catalytic domain-containing protein</fullName>
    </recommendedName>
</protein>
<dbReference type="InterPro" id="IPR025705">
    <property type="entry name" value="Beta_hexosaminidase_sua/sub"/>
</dbReference>
<comment type="caution">
    <text evidence="4">The sequence shown here is derived from an EMBL/GenBank/DDBJ whole genome shotgun (WGS) entry which is preliminary data.</text>
</comment>
<dbReference type="GO" id="GO:0005975">
    <property type="term" value="P:carbohydrate metabolic process"/>
    <property type="evidence" value="ECO:0007669"/>
    <property type="project" value="InterPro"/>
</dbReference>
<feature type="non-terminal residue" evidence="4">
    <location>
        <position position="1"/>
    </location>
</feature>
<organism evidence="4 5">
    <name type="scientific">Allacma fusca</name>
    <dbReference type="NCBI Taxonomy" id="39272"/>
    <lineage>
        <taxon>Eukaryota</taxon>
        <taxon>Metazoa</taxon>
        <taxon>Ecdysozoa</taxon>
        <taxon>Arthropoda</taxon>
        <taxon>Hexapoda</taxon>
        <taxon>Collembola</taxon>
        <taxon>Symphypleona</taxon>
        <taxon>Sminthuridae</taxon>
        <taxon>Allacma</taxon>
    </lineage>
</organism>
<keyword evidence="2" id="KW-0378">Hydrolase</keyword>
<evidence type="ECO:0000256" key="2">
    <source>
        <dbReference type="ARBA" id="ARBA00022801"/>
    </source>
</evidence>
<keyword evidence="1" id="KW-0732">Signal</keyword>
<dbReference type="EMBL" id="CAJVCH010034503">
    <property type="protein sequence ID" value="CAG7715201.1"/>
    <property type="molecule type" value="Genomic_DNA"/>
</dbReference>
<evidence type="ECO:0000256" key="1">
    <source>
        <dbReference type="ARBA" id="ARBA00022729"/>
    </source>
</evidence>
<evidence type="ECO:0000313" key="5">
    <source>
        <dbReference type="Proteomes" id="UP000708208"/>
    </source>
</evidence>
<feature type="domain" description="Glycoside hydrolase family 20 catalytic" evidence="3">
    <location>
        <begin position="1"/>
        <end position="62"/>
    </location>
</feature>
<sequence>WHLTDSNSFPFYSKRLPQVTRYGIFNPNQVYTPNDVLDLIEYGTQRGIKIIPELDAPSHAGKSRLNVFR</sequence>
<dbReference type="PANTHER" id="PTHR22600">
    <property type="entry name" value="BETA-HEXOSAMINIDASE"/>
    <property type="match status" value="1"/>
</dbReference>
<feature type="non-terminal residue" evidence="4">
    <location>
        <position position="69"/>
    </location>
</feature>
<reference evidence="4" key="1">
    <citation type="submission" date="2021-06" db="EMBL/GenBank/DDBJ databases">
        <authorList>
            <person name="Hodson N. C."/>
            <person name="Mongue J. A."/>
            <person name="Jaron S. K."/>
        </authorList>
    </citation>
    <scope>NUCLEOTIDE SEQUENCE</scope>
</reference>
<proteinExistence type="predicted"/>
<dbReference type="PANTHER" id="PTHR22600:SF26">
    <property type="entry name" value="BETA-N-ACETYLHEXOSAMINIDASE"/>
    <property type="match status" value="1"/>
</dbReference>
<dbReference type="AlphaFoldDB" id="A0A8J2JBQ3"/>
<dbReference type="GO" id="GO:0030203">
    <property type="term" value="P:glycosaminoglycan metabolic process"/>
    <property type="evidence" value="ECO:0007669"/>
    <property type="project" value="TreeGrafter"/>
</dbReference>